<dbReference type="OrthoDB" id="9770213at2"/>
<reference evidence="2 3" key="1">
    <citation type="submission" date="2014-12" db="EMBL/GenBank/DDBJ databases">
        <title>Draft genome sequences of 29 type strains of Enterococci.</title>
        <authorList>
            <person name="Zhong Z."/>
            <person name="Sun Z."/>
            <person name="Liu W."/>
            <person name="Zhang W."/>
            <person name="Zhang H."/>
        </authorList>
    </citation>
    <scope>NUCLEOTIDE SEQUENCE [LARGE SCALE GENOMIC DNA]</scope>
    <source>
        <strain evidence="2 3">DSM 22802</strain>
    </source>
</reference>
<keyword evidence="1" id="KW-0472">Membrane</keyword>
<feature type="transmembrane region" description="Helical" evidence="1">
    <location>
        <begin position="350"/>
        <end position="366"/>
    </location>
</feature>
<feature type="transmembrane region" description="Helical" evidence="1">
    <location>
        <begin position="36"/>
        <end position="58"/>
    </location>
</feature>
<feature type="transmembrane region" description="Helical" evidence="1">
    <location>
        <begin position="208"/>
        <end position="229"/>
    </location>
</feature>
<protein>
    <submittedName>
        <fullName evidence="2">Uncharacterized protein</fullName>
    </submittedName>
</protein>
<keyword evidence="1" id="KW-0812">Transmembrane</keyword>
<comment type="caution">
    <text evidence="2">The sequence shown here is derived from an EMBL/GenBank/DDBJ whole genome shotgun (WGS) entry which is preliminary data.</text>
</comment>
<dbReference type="RefSeq" id="WP_071860832.1">
    <property type="nucleotide sequence ID" value="NZ_JBHLVS010000018.1"/>
</dbReference>
<dbReference type="AlphaFoldDB" id="A0A1L8SZ80"/>
<accession>A0A1L8SZ80</accession>
<feature type="transmembrane region" description="Helical" evidence="1">
    <location>
        <begin position="235"/>
        <end position="257"/>
    </location>
</feature>
<evidence type="ECO:0000313" key="2">
    <source>
        <dbReference type="EMBL" id="OJG37337.1"/>
    </source>
</evidence>
<evidence type="ECO:0000313" key="3">
    <source>
        <dbReference type="Proteomes" id="UP000183700"/>
    </source>
</evidence>
<gene>
    <name evidence="2" type="ORF">RV00_GL000294</name>
</gene>
<organism evidence="2 3">
    <name type="scientific">Enterococcus devriesei</name>
    <dbReference type="NCBI Taxonomy" id="319970"/>
    <lineage>
        <taxon>Bacteria</taxon>
        <taxon>Bacillati</taxon>
        <taxon>Bacillota</taxon>
        <taxon>Bacilli</taxon>
        <taxon>Lactobacillales</taxon>
        <taxon>Enterococcaceae</taxon>
        <taxon>Enterococcus</taxon>
    </lineage>
</organism>
<feature type="transmembrane region" description="Helical" evidence="1">
    <location>
        <begin position="278"/>
        <end position="303"/>
    </location>
</feature>
<feature type="transmembrane region" description="Helical" evidence="1">
    <location>
        <begin position="113"/>
        <end position="134"/>
    </location>
</feature>
<proteinExistence type="predicted"/>
<sequence>MITITFRDLLNLKKLTFTLISLLAAGYFSYNFTIHFNLSIIFFSVFIVTFLSSMQTYFSYFIKGRIIDYYQLPIPINHFYVIFLTSVFFVNLLERLLILGVIFYSQFISNFPAFIYCLVYSMYVILISFFTFDLMQKDSLIFYKKASKMITYLIAMTIPILIDSLILLFLLLLVAMVKLVKIKHLVYISEQLRSRSSLVKNNYFTNSLVMDGAFFINLIFGMVFIAYLLMQNTNVHVIVPLIFTIISINSPIATLISSDRGMLKQIKSLPNSRYIYMMYFRLLLVYFSSMNGFIFLILIYLNIITANLFTVFFIAVLILFESIFSTILEIRFPIKKWHLKKDIWKNPRKYILAAIVYLFTFLFSFLF</sequence>
<feature type="transmembrane region" description="Helical" evidence="1">
    <location>
        <begin position="12"/>
        <end position="30"/>
    </location>
</feature>
<dbReference type="Proteomes" id="UP000183700">
    <property type="component" value="Unassembled WGS sequence"/>
</dbReference>
<dbReference type="EMBL" id="JXKM01000001">
    <property type="protein sequence ID" value="OJG37337.1"/>
    <property type="molecule type" value="Genomic_DNA"/>
</dbReference>
<feature type="transmembrane region" description="Helical" evidence="1">
    <location>
        <begin position="309"/>
        <end position="330"/>
    </location>
</feature>
<keyword evidence="1" id="KW-1133">Transmembrane helix</keyword>
<evidence type="ECO:0000256" key="1">
    <source>
        <dbReference type="SAM" id="Phobius"/>
    </source>
</evidence>
<feature type="transmembrane region" description="Helical" evidence="1">
    <location>
        <begin position="79"/>
        <end position="107"/>
    </location>
</feature>
<name>A0A1L8SZ80_9ENTE</name>
<dbReference type="STRING" id="319970.RV00_GL000294"/>
<keyword evidence="3" id="KW-1185">Reference proteome</keyword>